<gene>
    <name evidence="1" type="ORF">HGM15179_015276</name>
</gene>
<organism evidence="1 2">
    <name type="scientific">Zosterops borbonicus</name>
    <dbReference type="NCBI Taxonomy" id="364589"/>
    <lineage>
        <taxon>Eukaryota</taxon>
        <taxon>Metazoa</taxon>
        <taxon>Chordata</taxon>
        <taxon>Craniata</taxon>
        <taxon>Vertebrata</taxon>
        <taxon>Euteleostomi</taxon>
        <taxon>Archelosauria</taxon>
        <taxon>Archosauria</taxon>
        <taxon>Dinosauria</taxon>
        <taxon>Saurischia</taxon>
        <taxon>Theropoda</taxon>
        <taxon>Coelurosauria</taxon>
        <taxon>Aves</taxon>
        <taxon>Neognathae</taxon>
        <taxon>Neoaves</taxon>
        <taxon>Telluraves</taxon>
        <taxon>Australaves</taxon>
        <taxon>Passeriformes</taxon>
        <taxon>Sylvioidea</taxon>
        <taxon>Zosteropidae</taxon>
        <taxon>Zosterops</taxon>
    </lineage>
</organism>
<name>A0A8K1LF97_9PASS</name>
<evidence type="ECO:0000313" key="1">
    <source>
        <dbReference type="EMBL" id="TRZ11839.1"/>
    </source>
</evidence>
<accession>A0A8K1LF97</accession>
<evidence type="ECO:0000313" key="2">
    <source>
        <dbReference type="Proteomes" id="UP000796761"/>
    </source>
</evidence>
<reference evidence="1" key="1">
    <citation type="submission" date="2019-04" db="EMBL/GenBank/DDBJ databases">
        <title>Genome assembly of Zosterops borbonicus 15179.</title>
        <authorList>
            <person name="Leroy T."/>
            <person name="Anselmetti Y."/>
            <person name="Tilak M.-K."/>
            <person name="Nabholz B."/>
        </authorList>
    </citation>
    <scope>NUCLEOTIDE SEQUENCE</scope>
    <source>
        <strain evidence="1">HGM_15179</strain>
        <tissue evidence="1">Muscle</tissue>
    </source>
</reference>
<dbReference type="Proteomes" id="UP000796761">
    <property type="component" value="Unassembled WGS sequence"/>
</dbReference>
<comment type="caution">
    <text evidence="1">The sequence shown here is derived from an EMBL/GenBank/DDBJ whole genome shotgun (WGS) entry which is preliminary data.</text>
</comment>
<dbReference type="EMBL" id="SWJQ01000656">
    <property type="protein sequence ID" value="TRZ11839.1"/>
    <property type="molecule type" value="Genomic_DNA"/>
</dbReference>
<dbReference type="AlphaFoldDB" id="A0A8K1LF97"/>
<proteinExistence type="predicted"/>
<keyword evidence="2" id="KW-1185">Reference proteome</keyword>
<protein>
    <submittedName>
        <fullName evidence="1">Uncharacterized protein</fullName>
    </submittedName>
</protein>
<sequence length="92" mass="10645">MVRLQLDLESCVQFCVPHYKKETEMLEQVQRRAAELGKGLEHKSDEEQLWELGMFSPDKRKLRDGLITLYICLKGGCRDLGVDLFCQVTAQE</sequence>
<dbReference type="OrthoDB" id="10401828at2759"/>